<dbReference type="GO" id="GO:0006826">
    <property type="term" value="P:iron ion transport"/>
    <property type="evidence" value="ECO:0007669"/>
    <property type="project" value="UniProtKB-KW"/>
</dbReference>
<keyword evidence="5" id="KW-0409">Iron storage</keyword>
<proteinExistence type="inferred from homology"/>
<evidence type="ECO:0000313" key="17">
    <source>
        <dbReference type="EMBL" id="KAK2841320.1"/>
    </source>
</evidence>
<dbReference type="FunFam" id="3.30.920.10:FF:000002">
    <property type="entry name" value="Frataxin, mitochondrial"/>
    <property type="match status" value="1"/>
</dbReference>
<evidence type="ECO:0000256" key="11">
    <source>
        <dbReference type="ARBA" id="ARBA00023065"/>
    </source>
</evidence>
<evidence type="ECO:0000256" key="13">
    <source>
        <dbReference type="ARBA" id="ARBA00023133"/>
    </source>
</evidence>
<dbReference type="NCBIfam" id="TIGR03422">
    <property type="entry name" value="mito_frataxin"/>
    <property type="match status" value="1"/>
</dbReference>
<comment type="subcellular location">
    <subcellularLocation>
        <location evidence="1">Mitochondrion</location>
    </subcellularLocation>
</comment>
<evidence type="ECO:0000256" key="4">
    <source>
        <dbReference type="ARBA" id="ARBA00014720"/>
    </source>
</evidence>
<keyword evidence="6" id="KW-0813">Transport</keyword>
<keyword evidence="10" id="KW-0408">Iron</keyword>
<dbReference type="GO" id="GO:0006783">
    <property type="term" value="P:heme biosynthetic process"/>
    <property type="evidence" value="ECO:0007669"/>
    <property type="project" value="UniProtKB-KW"/>
</dbReference>
<evidence type="ECO:0000256" key="9">
    <source>
        <dbReference type="ARBA" id="ARBA00023002"/>
    </source>
</evidence>
<dbReference type="Proteomes" id="UP001187315">
    <property type="component" value="Unassembled WGS sequence"/>
</dbReference>
<dbReference type="GO" id="GO:0006879">
    <property type="term" value="P:intracellular iron ion homeostasis"/>
    <property type="evidence" value="ECO:0007669"/>
    <property type="project" value="UniProtKB-KW"/>
</dbReference>
<comment type="similarity">
    <text evidence="2">Belongs to the frataxin family.</text>
</comment>
<dbReference type="GO" id="GO:0008198">
    <property type="term" value="F:ferrous iron binding"/>
    <property type="evidence" value="ECO:0007669"/>
    <property type="project" value="TreeGrafter"/>
</dbReference>
<comment type="catalytic activity">
    <reaction evidence="16">
        <text>4 Fe(2+) + O2 + 4 H(+) = 4 Fe(3+) + 2 H2O</text>
        <dbReference type="Rhea" id="RHEA:11148"/>
        <dbReference type="ChEBI" id="CHEBI:15377"/>
        <dbReference type="ChEBI" id="CHEBI:15378"/>
        <dbReference type="ChEBI" id="CHEBI:15379"/>
        <dbReference type="ChEBI" id="CHEBI:29033"/>
        <dbReference type="ChEBI" id="CHEBI:29034"/>
        <dbReference type="EC" id="1.16.3.1"/>
    </reaction>
</comment>
<comment type="subunit">
    <text evidence="15">Interacts with ACO1. Interacts with ISCU (cytoplasmic form).</text>
</comment>
<dbReference type="EMBL" id="JAVHJS010000012">
    <property type="protein sequence ID" value="KAK2841320.1"/>
    <property type="molecule type" value="Genomic_DNA"/>
</dbReference>
<keyword evidence="8" id="KW-0809">Transit peptide</keyword>
<dbReference type="GO" id="GO:0005739">
    <property type="term" value="C:mitochondrion"/>
    <property type="evidence" value="ECO:0007669"/>
    <property type="project" value="UniProtKB-SubCell"/>
</dbReference>
<dbReference type="PRINTS" id="PR00904">
    <property type="entry name" value="FRATAXIN"/>
</dbReference>
<dbReference type="InterPro" id="IPR036524">
    <property type="entry name" value="Frataxin/CyaY_sf"/>
</dbReference>
<comment type="function">
    <text evidence="14">Modulates the RNA-binding activity of ACO1. May be involved in the cytoplasmic iron-sulfur protein biogenesis. May contribute to oxidative stress resistance and overall cell survival.</text>
</comment>
<dbReference type="Pfam" id="PF01491">
    <property type="entry name" value="Frataxin_Cyay"/>
    <property type="match status" value="1"/>
</dbReference>
<keyword evidence="13" id="KW-0350">Heme biosynthesis</keyword>
<keyword evidence="9" id="KW-0560">Oxidoreductase</keyword>
<evidence type="ECO:0000256" key="5">
    <source>
        <dbReference type="ARBA" id="ARBA00022434"/>
    </source>
</evidence>
<dbReference type="CDD" id="cd00503">
    <property type="entry name" value="Frataxin"/>
    <property type="match status" value="1"/>
</dbReference>
<evidence type="ECO:0000313" key="18">
    <source>
        <dbReference type="Proteomes" id="UP001187315"/>
    </source>
</evidence>
<evidence type="ECO:0000256" key="3">
    <source>
        <dbReference type="ARBA" id="ARBA00013107"/>
    </source>
</evidence>
<dbReference type="GO" id="GO:0004322">
    <property type="term" value="F:ferroxidase activity"/>
    <property type="evidence" value="ECO:0007669"/>
    <property type="project" value="UniProtKB-EC"/>
</dbReference>
<dbReference type="EC" id="1.16.3.1" evidence="3"/>
<keyword evidence="11" id="KW-0406">Ion transport</keyword>
<dbReference type="GO" id="GO:0034986">
    <property type="term" value="F:iron chaperone activity"/>
    <property type="evidence" value="ECO:0007669"/>
    <property type="project" value="TreeGrafter"/>
</dbReference>
<evidence type="ECO:0000256" key="12">
    <source>
        <dbReference type="ARBA" id="ARBA00023128"/>
    </source>
</evidence>
<name>A0AA88SKT3_TACVA</name>
<protein>
    <recommendedName>
        <fullName evidence="4">Frataxin, mitochondrial</fullName>
        <ecNumber evidence="3">1.16.3.1</ecNumber>
    </recommendedName>
</protein>
<evidence type="ECO:0000256" key="2">
    <source>
        <dbReference type="ARBA" id="ARBA00008183"/>
    </source>
</evidence>
<dbReference type="PROSITE" id="PS50810">
    <property type="entry name" value="FRATAXIN_2"/>
    <property type="match status" value="1"/>
</dbReference>
<dbReference type="SMART" id="SM01219">
    <property type="entry name" value="Frataxin_Cyay"/>
    <property type="match status" value="1"/>
</dbReference>
<keyword evidence="18" id="KW-1185">Reference proteome</keyword>
<dbReference type="SUPFAM" id="SSF55387">
    <property type="entry name" value="Frataxin/Nqo15-like"/>
    <property type="match status" value="1"/>
</dbReference>
<dbReference type="NCBIfam" id="TIGR03421">
    <property type="entry name" value="FeS_CyaY"/>
    <property type="match status" value="1"/>
</dbReference>
<comment type="caution">
    <text evidence="17">The sequence shown here is derived from an EMBL/GenBank/DDBJ whole genome shotgun (WGS) entry which is preliminary data.</text>
</comment>
<evidence type="ECO:0000256" key="15">
    <source>
        <dbReference type="ARBA" id="ARBA00046911"/>
    </source>
</evidence>
<keyword evidence="7" id="KW-0410">Iron transport</keyword>
<dbReference type="GO" id="GO:0051537">
    <property type="term" value="F:2 iron, 2 sulfur cluster binding"/>
    <property type="evidence" value="ECO:0007669"/>
    <property type="project" value="TreeGrafter"/>
</dbReference>
<evidence type="ECO:0000256" key="6">
    <source>
        <dbReference type="ARBA" id="ARBA00022448"/>
    </source>
</evidence>
<dbReference type="Gene3D" id="3.30.920.10">
    <property type="entry name" value="Frataxin/CyaY"/>
    <property type="match status" value="1"/>
</dbReference>
<evidence type="ECO:0000256" key="8">
    <source>
        <dbReference type="ARBA" id="ARBA00022946"/>
    </source>
</evidence>
<reference evidence="17" key="1">
    <citation type="submission" date="2023-08" db="EMBL/GenBank/DDBJ databases">
        <title>Pelteobagrus vachellii genome.</title>
        <authorList>
            <person name="Liu H."/>
        </authorList>
    </citation>
    <scope>NUCLEOTIDE SEQUENCE</scope>
    <source>
        <strain evidence="17">PRFRI_2022a</strain>
        <tissue evidence="17">Muscle</tissue>
    </source>
</reference>
<dbReference type="PANTHER" id="PTHR16821:SF2">
    <property type="entry name" value="FRATAXIN, MITOCHONDRIAL"/>
    <property type="match status" value="1"/>
</dbReference>
<dbReference type="GO" id="GO:0016226">
    <property type="term" value="P:iron-sulfur cluster assembly"/>
    <property type="evidence" value="ECO:0007669"/>
    <property type="project" value="InterPro"/>
</dbReference>
<dbReference type="PANTHER" id="PTHR16821">
    <property type="entry name" value="FRATAXIN"/>
    <property type="match status" value="1"/>
</dbReference>
<organism evidence="17 18">
    <name type="scientific">Tachysurus vachellii</name>
    <name type="common">Darkbarbel catfish</name>
    <name type="synonym">Pelteobagrus vachellii</name>
    <dbReference type="NCBI Taxonomy" id="175792"/>
    <lineage>
        <taxon>Eukaryota</taxon>
        <taxon>Metazoa</taxon>
        <taxon>Chordata</taxon>
        <taxon>Craniata</taxon>
        <taxon>Vertebrata</taxon>
        <taxon>Euteleostomi</taxon>
        <taxon>Actinopterygii</taxon>
        <taxon>Neopterygii</taxon>
        <taxon>Teleostei</taxon>
        <taxon>Ostariophysi</taxon>
        <taxon>Siluriformes</taxon>
        <taxon>Bagridae</taxon>
        <taxon>Tachysurus</taxon>
    </lineage>
</organism>
<dbReference type="GO" id="GO:0008199">
    <property type="term" value="F:ferric iron binding"/>
    <property type="evidence" value="ECO:0007669"/>
    <property type="project" value="InterPro"/>
</dbReference>
<evidence type="ECO:0000256" key="10">
    <source>
        <dbReference type="ARBA" id="ARBA00023004"/>
    </source>
</evidence>
<evidence type="ECO:0000256" key="16">
    <source>
        <dbReference type="ARBA" id="ARBA00047990"/>
    </source>
</evidence>
<dbReference type="InterPro" id="IPR020895">
    <property type="entry name" value="Frataxin_CS"/>
</dbReference>
<sequence>MYNRVTYVCYSGPKEFRIKIKADVVKVPRAAFQVLACSLTLQTSSAVNSERPLLETAAEKSVQLRSYVSEHAQYIVRYRGEVQSCVETGLDSQSSGWRCPQRVSKSSLIASAVRTDEVKQARFGFSSTNSARPECNPAASWATRAWTDVAHGNIQRRGLYLTIPLAEGNTLQSKEMTEAVYEKLAEETLDALAEFFEDLTDQRCTAPDYDVVFSSGVLTVKVGGDHGTYVINKQTPNKQLWLSSPISGPKRYDWTGEHWVYNHDGITLHELLSKEFSAIFHSNMDLSHLLHS</sequence>
<evidence type="ECO:0000256" key="14">
    <source>
        <dbReference type="ARBA" id="ARBA00045532"/>
    </source>
</evidence>
<dbReference type="InterPro" id="IPR017789">
    <property type="entry name" value="Frataxin"/>
</dbReference>
<keyword evidence="12" id="KW-0496">Mitochondrion</keyword>
<accession>A0AA88SKT3</accession>
<evidence type="ECO:0000256" key="1">
    <source>
        <dbReference type="ARBA" id="ARBA00004173"/>
    </source>
</evidence>
<dbReference type="InterPro" id="IPR002908">
    <property type="entry name" value="Frataxin/CyaY"/>
</dbReference>
<dbReference type="AlphaFoldDB" id="A0AA88SKT3"/>
<dbReference type="PROSITE" id="PS01344">
    <property type="entry name" value="FRATAXIN_1"/>
    <property type="match status" value="1"/>
</dbReference>
<evidence type="ECO:0000256" key="7">
    <source>
        <dbReference type="ARBA" id="ARBA00022496"/>
    </source>
</evidence>
<gene>
    <name evidence="17" type="ORF">Q7C36_012899</name>
</gene>